<evidence type="ECO:0000313" key="2">
    <source>
        <dbReference type="Proteomes" id="UP000774326"/>
    </source>
</evidence>
<evidence type="ECO:0000313" key="1">
    <source>
        <dbReference type="EMBL" id="KAH3685524.1"/>
    </source>
</evidence>
<dbReference type="EMBL" id="JAEUBG010001937">
    <property type="protein sequence ID" value="KAH3685524.1"/>
    <property type="molecule type" value="Genomic_DNA"/>
</dbReference>
<accession>A0A9P8Q9T8</accession>
<keyword evidence="2" id="KW-1185">Reference proteome</keyword>
<dbReference type="Proteomes" id="UP000774326">
    <property type="component" value="Unassembled WGS sequence"/>
</dbReference>
<reference evidence="1" key="1">
    <citation type="journal article" date="2021" name="Open Biol.">
        <title>Shared evolutionary footprints suggest mitochondrial oxidative damage underlies multiple complex I losses in fungi.</title>
        <authorList>
            <person name="Schikora-Tamarit M.A."/>
            <person name="Marcet-Houben M."/>
            <person name="Nosek J."/>
            <person name="Gabaldon T."/>
        </authorList>
    </citation>
    <scope>NUCLEOTIDE SEQUENCE</scope>
    <source>
        <strain evidence="1">CBS2887</strain>
    </source>
</reference>
<name>A0A9P8Q9T8_WICPI</name>
<dbReference type="AlphaFoldDB" id="A0A9P8Q9T8"/>
<reference evidence="1" key="2">
    <citation type="submission" date="2021-01" db="EMBL/GenBank/DDBJ databases">
        <authorList>
            <person name="Schikora-Tamarit M.A."/>
        </authorList>
    </citation>
    <scope>NUCLEOTIDE SEQUENCE</scope>
    <source>
        <strain evidence="1">CBS2887</strain>
    </source>
</reference>
<protein>
    <submittedName>
        <fullName evidence="1">Uncharacterized protein</fullName>
    </submittedName>
</protein>
<gene>
    <name evidence="1" type="ORF">WICPIJ_003505</name>
</gene>
<organism evidence="1 2">
    <name type="scientific">Wickerhamomyces pijperi</name>
    <name type="common">Yeast</name>
    <name type="synonym">Pichia pijperi</name>
    <dbReference type="NCBI Taxonomy" id="599730"/>
    <lineage>
        <taxon>Eukaryota</taxon>
        <taxon>Fungi</taxon>
        <taxon>Dikarya</taxon>
        <taxon>Ascomycota</taxon>
        <taxon>Saccharomycotina</taxon>
        <taxon>Saccharomycetes</taxon>
        <taxon>Phaffomycetales</taxon>
        <taxon>Wickerhamomycetaceae</taxon>
        <taxon>Wickerhamomyces</taxon>
    </lineage>
</organism>
<sequence>MMNSAPLNFSLRSTFDIFGWFLTPLYQNTSTLGACSCISSIHWYRIVSGTITSVDLIFSTSLSLASNLPPTCESGLGFSKDKDTNSMVLPRPISSANIPLADLRRYSSGLTNSFMSLTIVCLEHRFEVNLLKNNIAGSDSDNLTVLNPKESLFRASRSFSSDASPAHATSAIDFKSLVVSS</sequence>
<proteinExistence type="predicted"/>
<comment type="caution">
    <text evidence="1">The sequence shown here is derived from an EMBL/GenBank/DDBJ whole genome shotgun (WGS) entry which is preliminary data.</text>
</comment>